<reference evidence="1 2" key="2">
    <citation type="journal article" date="2016" name="Microb. Ecol.">
        <title>Genome Characteristics of a Novel Type I Methanotroph (Sn10-6) Isolated from a Flooded Indian Rice Field.</title>
        <authorList>
            <person name="Rahalkar M.C."/>
            <person name="Pandit P.S."/>
            <person name="Dhakephalkar P.K."/>
            <person name="Pore S."/>
            <person name="Arora P."/>
            <person name="Kapse N."/>
        </authorList>
    </citation>
    <scope>NUCLEOTIDE SEQUENCE [LARGE SCALE GENOMIC DNA]</scope>
    <source>
        <strain evidence="1 2">Sn10-6</strain>
    </source>
</reference>
<dbReference type="Proteomes" id="UP000033684">
    <property type="component" value="Unassembled WGS sequence"/>
</dbReference>
<keyword evidence="2" id="KW-1185">Reference proteome</keyword>
<comment type="caution">
    <text evidence="1">The sequence shown here is derived from an EMBL/GenBank/DDBJ whole genome shotgun (WGS) entry which is preliminary data.</text>
</comment>
<dbReference type="RefSeq" id="WP_045780000.1">
    <property type="nucleotide sequence ID" value="NZ_LAJX01000184.1"/>
</dbReference>
<gene>
    <name evidence="1" type="ORF">VZ94_16065</name>
</gene>
<dbReference type="AlphaFoldDB" id="A0A0F3IGR4"/>
<dbReference type="InterPro" id="IPR049058">
    <property type="entry name" value="NAD_Glu_DH_HM2"/>
</dbReference>
<accession>A0A0F3IGR4</accession>
<organism evidence="1 2">
    <name type="scientific">Methylocucumis oryzae</name>
    <dbReference type="NCBI Taxonomy" id="1632867"/>
    <lineage>
        <taxon>Bacteria</taxon>
        <taxon>Pseudomonadati</taxon>
        <taxon>Pseudomonadota</taxon>
        <taxon>Gammaproteobacteria</taxon>
        <taxon>Methylococcales</taxon>
        <taxon>Methylococcaceae</taxon>
        <taxon>Methylocucumis</taxon>
    </lineage>
</organism>
<protein>
    <submittedName>
        <fullName evidence="1">Uncharacterized protein</fullName>
    </submittedName>
</protein>
<reference evidence="2" key="1">
    <citation type="submission" date="2015-03" db="EMBL/GenBank/DDBJ databases">
        <title>Draft genome sequence of a novel methanotroph (Sn10-6) isolated from flooded ricefield rhizosphere in India.</title>
        <authorList>
            <person name="Pandit P.S."/>
            <person name="Pore S.D."/>
            <person name="Arora P."/>
            <person name="Kapse N.G."/>
            <person name="Dhakephalkar P.K."/>
            <person name="Rahalkar M.C."/>
        </authorList>
    </citation>
    <scope>NUCLEOTIDE SEQUENCE [LARGE SCALE GENOMIC DNA]</scope>
    <source>
        <strain evidence="2">Sn10-6</strain>
    </source>
</reference>
<sequence>MQQPNEIWTKKLKRLSEKACGKQFGYDLWQKYAAGFPDDYRLSISPRHALGDMLQLEKLPAPTARQPVSLLKPDKLFPHYRLHFL</sequence>
<name>A0A0F3IGR4_9GAMM</name>
<dbReference type="EMBL" id="LAJX01000184">
    <property type="protein sequence ID" value="KJV05723.1"/>
    <property type="molecule type" value="Genomic_DNA"/>
</dbReference>
<evidence type="ECO:0000313" key="2">
    <source>
        <dbReference type="Proteomes" id="UP000033684"/>
    </source>
</evidence>
<proteinExistence type="predicted"/>
<dbReference type="Pfam" id="PF21079">
    <property type="entry name" value="GDH_HM2"/>
    <property type="match status" value="1"/>
</dbReference>
<evidence type="ECO:0000313" key="1">
    <source>
        <dbReference type="EMBL" id="KJV05723.1"/>
    </source>
</evidence>